<comment type="caution">
    <text evidence="1">The sequence shown here is derived from an EMBL/GenBank/DDBJ whole genome shotgun (WGS) entry which is preliminary data.</text>
</comment>
<dbReference type="Proteomes" id="UP000076482">
    <property type="component" value="Unassembled WGS sequence"/>
</dbReference>
<gene>
    <name evidence="1" type="ORF">B4088_5337</name>
</gene>
<accession>A0A164LA45</accession>
<dbReference type="PATRIC" id="fig|1396.535.peg.5889"/>
<protein>
    <submittedName>
        <fullName evidence="1">Uncharacterized protein</fullName>
    </submittedName>
</protein>
<reference evidence="1 2" key="1">
    <citation type="submission" date="2015-09" db="EMBL/GenBank/DDBJ databases">
        <title>Bacillus cereus food isolates.</title>
        <authorList>
            <person name="Boekhorst J."/>
        </authorList>
    </citation>
    <scope>NUCLEOTIDE SEQUENCE [LARGE SCALE GENOMIC DNA]</scope>
    <source>
        <strain evidence="1 2">B4088</strain>
    </source>
</reference>
<evidence type="ECO:0000313" key="1">
    <source>
        <dbReference type="EMBL" id="KZD55592.1"/>
    </source>
</evidence>
<sequence>MYNLIDQAGKEIGTDIYIYNWASKYKRIQLKDMNLIEYLGLIKYVQNWYWERADINMDAIRDFGLLSVSTDADMYREFKLKFIPNSFTDYLNDMFDEDIRDYSITTMQVNNSHMLILSDSLGNEHVSKRELENVEHLGLIEYAHAWQEFGYRTEWNDITFIDPKIVKNARFKGKITENYDETTAESKIAGFSLLEDMCPAIVLEDKRGKLSYHDFY</sequence>
<dbReference type="RefSeq" id="WP_063262851.1">
    <property type="nucleotide sequence ID" value="NZ_LJKE01000104.1"/>
</dbReference>
<dbReference type="AlphaFoldDB" id="A0A164LA45"/>
<name>A0A164LA45_BACCE</name>
<organism evidence="1 2">
    <name type="scientific">Bacillus cereus</name>
    <dbReference type="NCBI Taxonomy" id="1396"/>
    <lineage>
        <taxon>Bacteria</taxon>
        <taxon>Bacillati</taxon>
        <taxon>Bacillota</taxon>
        <taxon>Bacilli</taxon>
        <taxon>Bacillales</taxon>
        <taxon>Bacillaceae</taxon>
        <taxon>Bacillus</taxon>
        <taxon>Bacillus cereus group</taxon>
    </lineage>
</organism>
<proteinExistence type="predicted"/>
<dbReference type="EMBL" id="LJKE01000104">
    <property type="protein sequence ID" value="KZD55592.1"/>
    <property type="molecule type" value="Genomic_DNA"/>
</dbReference>
<evidence type="ECO:0000313" key="2">
    <source>
        <dbReference type="Proteomes" id="UP000076482"/>
    </source>
</evidence>